<feature type="compositionally biased region" description="Pro residues" evidence="1">
    <location>
        <begin position="1070"/>
        <end position="1080"/>
    </location>
</feature>
<feature type="compositionally biased region" description="Polar residues" evidence="1">
    <location>
        <begin position="777"/>
        <end position="792"/>
    </location>
</feature>
<feature type="region of interest" description="Disordered" evidence="1">
    <location>
        <begin position="197"/>
        <end position="225"/>
    </location>
</feature>
<dbReference type="Gene3D" id="3.30.710.10">
    <property type="entry name" value="Potassium Channel Kv1.1, Chain A"/>
    <property type="match status" value="1"/>
</dbReference>
<proteinExistence type="predicted"/>
<dbReference type="InterPro" id="IPR036859">
    <property type="entry name" value="CAP-Gly_dom_sf"/>
</dbReference>
<feature type="compositionally biased region" description="Low complexity" evidence="1">
    <location>
        <begin position="660"/>
        <end position="669"/>
    </location>
</feature>
<dbReference type="STRING" id="1890683.A0A427YGM4"/>
<dbReference type="PROSITE" id="PS50097">
    <property type="entry name" value="BTB"/>
    <property type="match status" value="1"/>
</dbReference>
<evidence type="ECO:0000259" key="2">
    <source>
        <dbReference type="PROSITE" id="PS50097"/>
    </source>
</evidence>
<dbReference type="SUPFAM" id="SSF74924">
    <property type="entry name" value="Cap-Gly domain"/>
    <property type="match status" value="1"/>
</dbReference>
<dbReference type="Gene3D" id="2.30.30.190">
    <property type="entry name" value="CAP Gly-rich-like domain"/>
    <property type="match status" value="1"/>
</dbReference>
<feature type="compositionally biased region" description="Basic and acidic residues" evidence="1">
    <location>
        <begin position="1091"/>
        <end position="1100"/>
    </location>
</feature>
<dbReference type="Proteomes" id="UP000279259">
    <property type="component" value="Unassembled WGS sequence"/>
</dbReference>
<feature type="domain" description="BTB" evidence="2">
    <location>
        <begin position="263"/>
        <end position="334"/>
    </location>
</feature>
<feature type="compositionally biased region" description="Low complexity" evidence="1">
    <location>
        <begin position="699"/>
        <end position="719"/>
    </location>
</feature>
<gene>
    <name evidence="3" type="ORF">EHS25_001572</name>
</gene>
<evidence type="ECO:0000256" key="1">
    <source>
        <dbReference type="SAM" id="MobiDB-lite"/>
    </source>
</evidence>
<feature type="compositionally biased region" description="Low complexity" evidence="1">
    <location>
        <begin position="1114"/>
        <end position="1126"/>
    </location>
</feature>
<feature type="compositionally biased region" description="Basic and acidic residues" evidence="1">
    <location>
        <begin position="215"/>
        <end position="225"/>
    </location>
</feature>
<feature type="compositionally biased region" description="Pro residues" evidence="1">
    <location>
        <begin position="814"/>
        <end position="831"/>
    </location>
</feature>
<comment type="caution">
    <text evidence="3">The sequence shown here is derived from an EMBL/GenBank/DDBJ whole genome shotgun (WGS) entry which is preliminary data.</text>
</comment>
<reference evidence="3 4" key="1">
    <citation type="submission" date="2018-11" db="EMBL/GenBank/DDBJ databases">
        <title>Genome sequence of Saitozyma podzolica DSM 27192.</title>
        <authorList>
            <person name="Aliyu H."/>
            <person name="Gorte O."/>
            <person name="Ochsenreither K."/>
        </authorList>
    </citation>
    <scope>NUCLEOTIDE SEQUENCE [LARGE SCALE GENOMIC DNA]</scope>
    <source>
        <strain evidence="3 4">DSM 27192</strain>
    </source>
</reference>
<dbReference type="SUPFAM" id="SSF54695">
    <property type="entry name" value="POZ domain"/>
    <property type="match status" value="1"/>
</dbReference>
<name>A0A427YGM4_9TREE</name>
<organism evidence="3 4">
    <name type="scientific">Saitozyma podzolica</name>
    <dbReference type="NCBI Taxonomy" id="1890683"/>
    <lineage>
        <taxon>Eukaryota</taxon>
        <taxon>Fungi</taxon>
        <taxon>Dikarya</taxon>
        <taxon>Basidiomycota</taxon>
        <taxon>Agaricomycotina</taxon>
        <taxon>Tremellomycetes</taxon>
        <taxon>Tremellales</taxon>
        <taxon>Trimorphomycetaceae</taxon>
        <taxon>Saitozyma</taxon>
    </lineage>
</organism>
<feature type="compositionally biased region" description="Low complexity" evidence="1">
    <location>
        <begin position="1"/>
        <end position="37"/>
    </location>
</feature>
<feature type="compositionally biased region" description="Low complexity" evidence="1">
    <location>
        <begin position="889"/>
        <end position="908"/>
    </location>
</feature>
<feature type="compositionally biased region" description="Polar residues" evidence="1">
    <location>
        <begin position="670"/>
        <end position="690"/>
    </location>
</feature>
<feature type="compositionally biased region" description="Polar residues" evidence="1">
    <location>
        <begin position="954"/>
        <end position="964"/>
    </location>
</feature>
<keyword evidence="4" id="KW-1185">Reference proteome</keyword>
<feature type="compositionally biased region" description="Low complexity" evidence="1">
    <location>
        <begin position="733"/>
        <end position="744"/>
    </location>
</feature>
<dbReference type="PANTHER" id="PTHR22427:SF7">
    <property type="entry name" value="GH15728P"/>
    <property type="match status" value="1"/>
</dbReference>
<accession>A0A427YGM4</accession>
<feature type="region of interest" description="Disordered" evidence="1">
    <location>
        <begin position="125"/>
        <end position="146"/>
    </location>
</feature>
<evidence type="ECO:0000313" key="3">
    <source>
        <dbReference type="EMBL" id="RSH90238.1"/>
    </source>
</evidence>
<dbReference type="InterPro" id="IPR000210">
    <property type="entry name" value="BTB/POZ_dom"/>
</dbReference>
<feature type="compositionally biased region" description="Low complexity" evidence="1">
    <location>
        <begin position="977"/>
        <end position="996"/>
    </location>
</feature>
<feature type="compositionally biased region" description="Basic residues" evidence="1">
    <location>
        <begin position="1128"/>
        <end position="1140"/>
    </location>
</feature>
<feature type="compositionally biased region" description="Polar residues" evidence="1">
    <location>
        <begin position="909"/>
        <end position="921"/>
    </location>
</feature>
<dbReference type="OrthoDB" id="2130750at2759"/>
<dbReference type="PANTHER" id="PTHR22427">
    <property type="entry name" value="GH15728P"/>
    <property type="match status" value="1"/>
</dbReference>
<dbReference type="SMART" id="SM00225">
    <property type="entry name" value="BTB"/>
    <property type="match status" value="1"/>
</dbReference>
<protein>
    <recommendedName>
        <fullName evidence="2">BTB domain-containing protein</fullName>
    </recommendedName>
</protein>
<feature type="compositionally biased region" description="Low complexity" evidence="1">
    <location>
        <begin position="832"/>
        <end position="882"/>
    </location>
</feature>
<dbReference type="Pfam" id="PF00651">
    <property type="entry name" value="BTB"/>
    <property type="match status" value="1"/>
</dbReference>
<evidence type="ECO:0000313" key="4">
    <source>
        <dbReference type="Proteomes" id="UP000279259"/>
    </source>
</evidence>
<sequence>MPFTSNGNGHASAAAGPSKPRPAGASSTTSPSASFPTVEDGVAESTEVWARDLRAVFEHAKERFGDVSWESEDGGERIWGHKAVIYARAPKAFKDRYFVTRPFSRSPTSMRSPSPHLLPPMFASRPTSPPASFRGPSPRFGAGSSLSVNTATSEATVRAVDADGVLRLTHGDTPELFSAQLEWLYTGEGFGDVVEWISADDSGSGPGSGGSIRDSLGRRGNKADRRDKLGQDLTYMWRSKLYADVRIHLNPPDSNESASEDSDDSTGSLSSTAIFTAHRFILASRSPYFASVLLNPSSFRPSTADIHLPTPPFIPAALHFCLGYIYAGHLDFSNRTFDLLTAFQIHRAAAYLQLDTLISEIEARIVHDFCHGLDRNKCHCRRCAARVPRVWRFAAAPDVGAVALAAKARRWVVRAWGECWGRDIGTMDQVDKDAMVRDVIDGISAQTVISAFQNIAAVKARMENGMRTKGREAAPWVDGLESMLEPMEAHARAVLVDEFGKIAEGDELWNVISGKGFSGDLLETVCNELVDAVGTAKNCVEAPRIYQALVSSILLRVDPDSLQAALPPRSAARQQIETAKDGVLAHIRRRWMQIRDSGGFLGLENWSLKEISDEIEVPIDDLVSLSLSPPKSTAKRTPAVVSRTSATRPVSRVISLGETSSVRGSSVSSPRLTTAARSSAAQDVTPSQAEANGLRRLRLSSSASTSSVASSRSVPQRSAGSATPLPTPNATGSSLSANANSPLSRPQPRSPTAARQGTIVPVGSARTRANAVRGRATSPTPASRSTVRTTMSGPPKPLMTRPTAQSNKAGPVAAGPPRPGPGPSGRPPSPGPSVTSVRTARSVASTATSSKPSPDLPSSSKAPSVASVRTARTAAPATAASRIQPRPLPGKAAAPAGASPSDASSSRLRTTSAGTTTSVRSRVSALNKVAETAVPPLPRRGVAAAGKDKLETPANRSRTASSGAAPTVAPASGLGPVRSRAGSVASVASTARSVTAPHKPATSSAASSRKLPSSDKAPAHPGSARRGDEQQRQDFRCTLIETDTDRKHRFLPYTQHVGRLDAIQILSPSTPTPSAMPPLVPSHRSASASTDDAHEARTPRTSETSDPVIRREGSSSSDIASPAPHSSPHPHPHPHPHSHLAKLPPVTTMPRNTRKTSSGSTRSNTSTMRIHPASAFDPPPRPSKAAAPVQPTQLEIADGSKAFDGAGVALNVGIPCIVSLEKKRARFRASVKYIGHMRGSRGPWVGIETEDLDRFGVVTLPSGSKEGVHYFHLTPPQSDTHAHTLADADIRAARQRQLERIREGLGNKSKLVGLGLGLGLGLNPAIGTGGMGLHASSAMTMMRSASPFVGDWAPVEAPRALFVRPSEVVFVLGAE</sequence>
<feature type="compositionally biased region" description="Low complexity" evidence="1">
    <location>
        <begin position="1155"/>
        <end position="1169"/>
    </location>
</feature>
<feature type="region of interest" description="Disordered" evidence="1">
    <location>
        <begin position="1"/>
        <end position="39"/>
    </location>
</feature>
<dbReference type="InterPro" id="IPR011333">
    <property type="entry name" value="SKP1/BTB/POZ_sf"/>
</dbReference>
<feature type="region of interest" description="Disordered" evidence="1">
    <location>
        <begin position="1067"/>
        <end position="1186"/>
    </location>
</feature>
<feature type="region of interest" description="Disordered" evidence="1">
    <location>
        <begin position="626"/>
        <end position="1033"/>
    </location>
</feature>
<dbReference type="EMBL" id="RSCD01000011">
    <property type="protein sequence ID" value="RSH90238.1"/>
    <property type="molecule type" value="Genomic_DNA"/>
</dbReference>